<sequence length="813" mass="95056">MVIEEGRVFKELPALKRWLQAFAVIRKRPYKVLHSYAKHRYTVVCDKERCPWRVCARKQHITGKWKITKVVGPHNCADHELTVRHPQLTSTLIAKRLMGILKEQPNMKVRTIIRTIEEIYGGYVITYGKAWRAKQRAWKMIYGDWESGYEQLPVLFNVIKAVNLGMHYEYIPKPNAWKDGRQIFGRAFWCFPQSVEAFRHCHPVFSIDGTFFIGKYRGTLLIAISCDANNMLVPLAFALIERENNDSWGWFLRLVRKHVVGPGREVGVISDRHQGILYAVQEQIEGYAPLHHRWCTRHLAENLLRKDGVKDNFDLFQVAARQLEDYYFQRKLEQVRTATNAEGRQWLAGSMRDLDKWTRSHDTGGWRYEFQCSNMAESFNKLLLGIRAMPVNAIVEFTFYRLVAWFNERHAKAEALQIAGERWAEKPKRYLIIANERASTHEVQCFDLGSGTYQVEHRGGTTSDGEIRESRIHVVVLRDFKCTCGRPRQYHFVCSHLVAAAKHRNFDIESMIRHEFSVDTLVRTWSPRFVPFRDPREWPPYDGPKYVADPAYHWNKRGTRKRTRHNMTMDQKMLGLSIRGHAVTGPCVSEGWRARVVAFLGRELREHFGQCPQDADAEIVGHYCRAWILHLFACVLFPDATGDTASWMWIHYLTDWHQAHLYSWGSAVLCFLYWQLCEACRRTSGSASVGGCVYLLQLWMWARLPIGRPEILPRRPWFPGEMPRRQPTWAYIWDQVKVSHTRLDRAYLNYINEIDALTAHSPYEGEDALPFTLSFTCGLDDDLYRMKCPLICFYAVEYHLPDRVARQFGMRQI</sequence>
<keyword evidence="1" id="KW-0479">Metal-binding</keyword>
<dbReference type="Pfam" id="PF10551">
    <property type="entry name" value="MULE"/>
    <property type="match status" value="1"/>
</dbReference>
<dbReference type="GO" id="GO:0008270">
    <property type="term" value="F:zinc ion binding"/>
    <property type="evidence" value="ECO:0007669"/>
    <property type="project" value="UniProtKB-KW"/>
</dbReference>
<dbReference type="HOGENOM" id="CLU_011823_0_0_1"/>
<evidence type="ECO:0000256" key="2">
    <source>
        <dbReference type="ARBA" id="ARBA00022771"/>
    </source>
</evidence>
<dbReference type="InterPro" id="IPR004332">
    <property type="entry name" value="Transposase_MuDR"/>
</dbReference>
<protein>
    <recommendedName>
        <fullName evidence="5">SWIM-type domain-containing protein</fullName>
    </recommendedName>
</protein>
<dbReference type="InterPro" id="IPR006564">
    <property type="entry name" value="Znf_PMZ"/>
</dbReference>
<keyword evidence="7" id="KW-1185">Reference proteome</keyword>
<reference evidence="6" key="2">
    <citation type="submission" date="2018-08" db="UniProtKB">
        <authorList>
            <consortium name="EnsemblPlants"/>
        </authorList>
    </citation>
    <scope>IDENTIFICATION</scope>
    <source>
        <strain evidence="6">Yugu1</strain>
    </source>
</reference>
<dbReference type="EnsemblPlants" id="KQK96336">
    <property type="protein sequence ID" value="KQK96336"/>
    <property type="gene ID" value="SETIT_012475mg"/>
</dbReference>
<dbReference type="InterPro" id="IPR018289">
    <property type="entry name" value="MULE_transposase_dom"/>
</dbReference>
<dbReference type="PANTHER" id="PTHR31973:SF184">
    <property type="entry name" value="OS02G0685500 PROTEIN"/>
    <property type="match status" value="1"/>
</dbReference>
<reference evidence="7" key="1">
    <citation type="journal article" date="2012" name="Nat. Biotechnol.">
        <title>Reference genome sequence of the model plant Setaria.</title>
        <authorList>
            <person name="Bennetzen J.L."/>
            <person name="Schmutz J."/>
            <person name="Wang H."/>
            <person name="Percifield R."/>
            <person name="Hawkins J."/>
            <person name="Pontaroli A.C."/>
            <person name="Estep M."/>
            <person name="Feng L."/>
            <person name="Vaughn J.N."/>
            <person name="Grimwood J."/>
            <person name="Jenkins J."/>
            <person name="Barry K."/>
            <person name="Lindquist E."/>
            <person name="Hellsten U."/>
            <person name="Deshpande S."/>
            <person name="Wang X."/>
            <person name="Wu X."/>
            <person name="Mitros T."/>
            <person name="Triplett J."/>
            <person name="Yang X."/>
            <person name="Ye C.Y."/>
            <person name="Mauro-Herrera M."/>
            <person name="Wang L."/>
            <person name="Li P."/>
            <person name="Sharma M."/>
            <person name="Sharma R."/>
            <person name="Ronald P.C."/>
            <person name="Panaud O."/>
            <person name="Kellogg E.A."/>
            <person name="Brutnell T.P."/>
            <person name="Doust A.N."/>
            <person name="Tuskan G.A."/>
            <person name="Rokhsar D."/>
            <person name="Devos K.M."/>
        </authorList>
    </citation>
    <scope>NUCLEOTIDE SEQUENCE [LARGE SCALE GENOMIC DNA]</scope>
    <source>
        <strain evidence="7">cv. Yugu1</strain>
    </source>
</reference>
<dbReference type="AlphaFoldDB" id="K3YE16"/>
<dbReference type="OMA" id="YSTCECT"/>
<name>K3YE16_SETIT</name>
<accession>K3YE16</accession>
<dbReference type="InParanoid" id="K3YE16"/>
<evidence type="ECO:0000256" key="3">
    <source>
        <dbReference type="ARBA" id="ARBA00022833"/>
    </source>
</evidence>
<proteinExistence type="predicted"/>
<dbReference type="Pfam" id="PF10536">
    <property type="entry name" value="PMD"/>
    <property type="match status" value="1"/>
</dbReference>
<evidence type="ECO:0000313" key="7">
    <source>
        <dbReference type="Proteomes" id="UP000004995"/>
    </source>
</evidence>
<keyword evidence="3" id="KW-0862">Zinc</keyword>
<dbReference type="PROSITE" id="PS50966">
    <property type="entry name" value="ZF_SWIM"/>
    <property type="match status" value="1"/>
</dbReference>
<keyword evidence="2 4" id="KW-0863">Zinc-finger</keyword>
<dbReference type="InterPro" id="IPR019557">
    <property type="entry name" value="AminoTfrase-like_pln_mobile"/>
</dbReference>
<organism evidence="6 7">
    <name type="scientific">Setaria italica</name>
    <name type="common">Foxtail millet</name>
    <name type="synonym">Panicum italicum</name>
    <dbReference type="NCBI Taxonomy" id="4555"/>
    <lineage>
        <taxon>Eukaryota</taxon>
        <taxon>Viridiplantae</taxon>
        <taxon>Streptophyta</taxon>
        <taxon>Embryophyta</taxon>
        <taxon>Tracheophyta</taxon>
        <taxon>Spermatophyta</taxon>
        <taxon>Magnoliopsida</taxon>
        <taxon>Liliopsida</taxon>
        <taxon>Poales</taxon>
        <taxon>Poaceae</taxon>
        <taxon>PACMAD clade</taxon>
        <taxon>Panicoideae</taxon>
        <taxon>Panicodae</taxon>
        <taxon>Paniceae</taxon>
        <taxon>Cenchrinae</taxon>
        <taxon>Setaria</taxon>
    </lineage>
</organism>
<dbReference type="SMART" id="SM00575">
    <property type="entry name" value="ZnF_PMZ"/>
    <property type="match status" value="1"/>
</dbReference>
<evidence type="ECO:0000259" key="5">
    <source>
        <dbReference type="PROSITE" id="PS50966"/>
    </source>
</evidence>
<dbReference type="Proteomes" id="UP000004995">
    <property type="component" value="Unassembled WGS sequence"/>
</dbReference>
<dbReference type="InterPro" id="IPR007527">
    <property type="entry name" value="Znf_SWIM"/>
</dbReference>
<evidence type="ECO:0000313" key="6">
    <source>
        <dbReference type="EnsemblPlants" id="KQK96336"/>
    </source>
</evidence>
<dbReference type="EMBL" id="AGNK02004092">
    <property type="status" value="NOT_ANNOTATED_CDS"/>
    <property type="molecule type" value="Genomic_DNA"/>
</dbReference>
<dbReference type="PANTHER" id="PTHR31973">
    <property type="entry name" value="POLYPROTEIN, PUTATIVE-RELATED"/>
    <property type="match status" value="1"/>
</dbReference>
<dbReference type="Pfam" id="PF03108">
    <property type="entry name" value="DBD_Tnp_Mut"/>
    <property type="match status" value="1"/>
</dbReference>
<feature type="domain" description="SWIM-type" evidence="5">
    <location>
        <begin position="472"/>
        <end position="505"/>
    </location>
</feature>
<evidence type="ECO:0000256" key="1">
    <source>
        <dbReference type="ARBA" id="ARBA00022723"/>
    </source>
</evidence>
<dbReference type="Gramene" id="KQK96336">
    <property type="protein sequence ID" value="KQK96336"/>
    <property type="gene ID" value="SETIT_012475mg"/>
</dbReference>
<dbReference type="eggNOG" id="ENOG502QSE3">
    <property type="taxonomic scope" value="Eukaryota"/>
</dbReference>
<evidence type="ECO:0000256" key="4">
    <source>
        <dbReference type="PROSITE-ProRule" id="PRU00325"/>
    </source>
</evidence>
<dbReference type="STRING" id="4555.K3YE16"/>